<dbReference type="OrthoDB" id="833207at2"/>
<dbReference type="Gene3D" id="3.50.50.60">
    <property type="entry name" value="FAD/NAD(P)-binding domain"/>
    <property type="match status" value="1"/>
</dbReference>
<protein>
    <submittedName>
        <fullName evidence="1">Phytoene dehydrogenase-related protein</fullName>
    </submittedName>
</protein>
<dbReference type="InterPro" id="IPR036188">
    <property type="entry name" value="FAD/NAD-bd_sf"/>
</dbReference>
<dbReference type="PRINTS" id="PR00419">
    <property type="entry name" value="ADXRDTASE"/>
</dbReference>
<keyword evidence="3" id="KW-1185">Reference proteome</keyword>
<gene>
    <name evidence="1" type="ORF">SAMN04488535_0004</name>
    <name evidence="2" type="ORF">SAMN04488535_2186</name>
</gene>
<reference evidence="3" key="1">
    <citation type="submission" date="2016-10" db="EMBL/GenBank/DDBJ databases">
        <authorList>
            <person name="Varghese N."/>
            <person name="Submissions S."/>
        </authorList>
    </citation>
    <scope>NUCLEOTIDE SEQUENCE [LARGE SCALE GENOMIC DNA]</scope>
    <source>
        <strain evidence="3">DSM 20632</strain>
    </source>
</reference>
<reference evidence="1" key="2">
    <citation type="submission" date="2016-10" db="EMBL/GenBank/DDBJ databases">
        <authorList>
            <person name="de Groot N.N."/>
        </authorList>
    </citation>
    <scope>NUCLEOTIDE SEQUENCE [LARGE SCALE GENOMIC DNA]</scope>
    <source>
        <strain evidence="1">DSM 20632</strain>
    </source>
</reference>
<sequence>MKAAIVGSGPNGLAAGITLARNGYDVTVYESAATPGGGMRSNESLRSGVVHDMCSAVHPMSVVSPFFRETDLAKHGLRFAFPEVDLAHPLDGGRAGVLYRDIERTSAGLGSDGRLWKATFGPMAANFDKIGSSVFGPMLTIPKYPLSFGYFGMNAALPAQLSAKRWRSDEAQALYIGVAAHNLTRLDTPMSSAAGTLLTAAAHVAGWPVAEGGSGSIAAAMVAELEELGGKVECDHEVTSLKELRNVDAVMLDVSPSIALKICGDELPARQRRAYRNFRHGVGAFKVDFVIKGKVPWTNAEARKAGTVHVGGTADEVARAEKAAAAGGLSDRPFILVGQQYLADPSRSSGDYNPLWAYAHVPAGYRGDATEAIVTQIERFAPGFRDIIVESVSYSTEAVQDYNANYIGGDIIGGSSDMIQLLARPIFAPDPYFTGIDGVYLCSASTPPGAGVHGMSGWQAASRAIKARRT</sequence>
<evidence type="ECO:0000313" key="3">
    <source>
        <dbReference type="Proteomes" id="UP000199350"/>
    </source>
</evidence>
<dbReference type="Proteomes" id="UP000199350">
    <property type="component" value="Chromosome I"/>
</dbReference>
<dbReference type="EMBL" id="LT629700">
    <property type="protein sequence ID" value="SDM16484.1"/>
    <property type="molecule type" value="Genomic_DNA"/>
</dbReference>
<name>A0A1G9L4T8_9CORY</name>
<organism evidence="1 3">
    <name type="scientific">Corynebacterium mycetoides</name>
    <dbReference type="NCBI Taxonomy" id="38302"/>
    <lineage>
        <taxon>Bacteria</taxon>
        <taxon>Bacillati</taxon>
        <taxon>Actinomycetota</taxon>
        <taxon>Actinomycetes</taxon>
        <taxon>Mycobacteriales</taxon>
        <taxon>Corynebacteriaceae</taxon>
        <taxon>Corynebacterium</taxon>
    </lineage>
</organism>
<dbReference type="SUPFAM" id="SSF51905">
    <property type="entry name" value="FAD/NAD(P)-binding domain"/>
    <property type="match status" value="1"/>
</dbReference>
<dbReference type="EMBL" id="LT629700">
    <property type="protein sequence ID" value="SDL56990.1"/>
    <property type="molecule type" value="Genomic_DNA"/>
</dbReference>
<evidence type="ECO:0000313" key="2">
    <source>
        <dbReference type="EMBL" id="SDM16484.1"/>
    </source>
</evidence>
<dbReference type="PANTHER" id="PTHR10668:SF105">
    <property type="entry name" value="DEHYDROGENASE-RELATED"/>
    <property type="match status" value="1"/>
</dbReference>
<dbReference type="Pfam" id="PF13450">
    <property type="entry name" value="NAD_binding_8"/>
    <property type="match status" value="1"/>
</dbReference>
<dbReference type="AlphaFoldDB" id="A0A1G9L4T8"/>
<accession>A0A1G9L4T8</accession>
<dbReference type="PANTHER" id="PTHR10668">
    <property type="entry name" value="PHYTOENE DEHYDROGENASE"/>
    <property type="match status" value="1"/>
</dbReference>
<proteinExistence type="predicted"/>
<dbReference type="RefSeq" id="WP_092147106.1">
    <property type="nucleotide sequence ID" value="NZ_LT629700.1"/>
</dbReference>
<evidence type="ECO:0000313" key="1">
    <source>
        <dbReference type="EMBL" id="SDL56990.1"/>
    </source>
</evidence>
<dbReference type="STRING" id="38302.SAMN04488535_0004"/>